<sequence>MKVITTLRNMRTLSSELRREKMIGFVPTMGFLHGGHLSLVDRAVSLSDIVVVSIFVNPEQFGPSEDFLTYPRDFGRDRRLLEEKGADIVFYPETEDIYPPGYSTYVEVEGFDTTLCGARRPGHMRGVATICMKLFNIVKPHLAVFGEKDYQQAVMIKKMVSDMNLDMEIVTSPTVREEDGLAVSSRNRYLNEEERRDAAVLYRALLLGKKLIEGGEDNVDEVVGAMEKMIEEKKTARIEYIEVVNSENLKLTERIDRPVLLALSVHFGGARLIDNIIAVPEDAT</sequence>
<dbReference type="InterPro" id="IPR003721">
    <property type="entry name" value="Pantoate_ligase"/>
</dbReference>
<dbReference type="Pfam" id="PF02569">
    <property type="entry name" value="Pantoate_ligase"/>
    <property type="match status" value="1"/>
</dbReference>
<keyword evidence="6 8" id="KW-0067">ATP-binding</keyword>
<dbReference type="FunFam" id="3.40.50.620:FF:000013">
    <property type="entry name" value="Pantothenate synthetase"/>
    <property type="match status" value="1"/>
</dbReference>
<evidence type="ECO:0000313" key="9">
    <source>
        <dbReference type="EMBL" id="OYD17588.1"/>
    </source>
</evidence>
<dbReference type="CDD" id="cd00560">
    <property type="entry name" value="PanC"/>
    <property type="match status" value="1"/>
</dbReference>
<dbReference type="GO" id="GO:0005524">
    <property type="term" value="F:ATP binding"/>
    <property type="evidence" value="ECO:0007669"/>
    <property type="project" value="UniProtKB-KW"/>
</dbReference>
<evidence type="ECO:0000256" key="5">
    <source>
        <dbReference type="ARBA" id="ARBA00022741"/>
    </source>
</evidence>
<organism evidence="9 10">
    <name type="scientific">candidate division WOR-3 bacterium JGI_Cruoil_03_44_89</name>
    <dbReference type="NCBI Taxonomy" id="1973748"/>
    <lineage>
        <taxon>Bacteria</taxon>
        <taxon>Bacteria division WOR-3</taxon>
    </lineage>
</organism>
<proteinExistence type="inferred from homology"/>
<comment type="similarity">
    <text evidence="2 8">Belongs to the pantothenate synthetase family.</text>
</comment>
<dbReference type="Gene3D" id="3.30.1300.10">
    <property type="entry name" value="Pantoate-beta-alanine ligase, C-terminal domain"/>
    <property type="match status" value="1"/>
</dbReference>
<dbReference type="NCBIfam" id="TIGR00018">
    <property type="entry name" value="panC"/>
    <property type="match status" value="1"/>
</dbReference>
<comment type="miscellaneous">
    <text evidence="8">The reaction proceeds by a bi uni uni bi ping pong mechanism.</text>
</comment>
<dbReference type="EC" id="6.3.2.1" evidence="8"/>
<gene>
    <name evidence="8" type="primary">panC</name>
    <name evidence="9" type="ORF">CH333_00225</name>
</gene>
<dbReference type="HAMAP" id="MF_00158">
    <property type="entry name" value="PanC"/>
    <property type="match status" value="1"/>
</dbReference>
<keyword evidence="5 8" id="KW-0547">Nucleotide-binding</keyword>
<feature type="binding site" evidence="8">
    <location>
        <begin position="183"/>
        <end position="186"/>
    </location>
    <ligand>
        <name>ATP</name>
        <dbReference type="ChEBI" id="CHEBI:30616"/>
    </ligand>
</feature>
<accession>A0A235BZ21</accession>
<evidence type="ECO:0000256" key="3">
    <source>
        <dbReference type="ARBA" id="ARBA00022598"/>
    </source>
</evidence>
<dbReference type="SUPFAM" id="SSF52374">
    <property type="entry name" value="Nucleotidylyl transferase"/>
    <property type="match status" value="1"/>
</dbReference>
<evidence type="ECO:0000256" key="1">
    <source>
        <dbReference type="ARBA" id="ARBA00004990"/>
    </source>
</evidence>
<dbReference type="PANTHER" id="PTHR21299">
    <property type="entry name" value="CYTIDYLATE KINASE/PANTOATE-BETA-ALANINE LIGASE"/>
    <property type="match status" value="1"/>
</dbReference>
<comment type="subcellular location">
    <subcellularLocation>
        <location evidence="8">Cytoplasm</location>
    </subcellularLocation>
</comment>
<dbReference type="AlphaFoldDB" id="A0A235BZ21"/>
<dbReference type="GO" id="GO:0004592">
    <property type="term" value="F:pantoate-beta-alanine ligase activity"/>
    <property type="evidence" value="ECO:0007669"/>
    <property type="project" value="UniProtKB-UniRule"/>
</dbReference>
<reference evidence="9 10" key="1">
    <citation type="submission" date="2017-07" db="EMBL/GenBank/DDBJ databases">
        <title>Recovery of genomes from metagenomes via a dereplication, aggregation, and scoring strategy.</title>
        <authorList>
            <person name="Sieber C.M."/>
            <person name="Probst A.J."/>
            <person name="Sharrar A."/>
            <person name="Thomas B.C."/>
            <person name="Hess M."/>
            <person name="Tringe S.G."/>
            <person name="Banfield J.F."/>
        </authorList>
    </citation>
    <scope>NUCLEOTIDE SEQUENCE [LARGE SCALE GENOMIC DNA]</scope>
    <source>
        <strain evidence="9">JGI_Cruoil_03_44_89</strain>
    </source>
</reference>
<dbReference type="EMBL" id="NOZQ01000003">
    <property type="protein sequence ID" value="OYD17588.1"/>
    <property type="molecule type" value="Genomic_DNA"/>
</dbReference>
<evidence type="ECO:0000313" key="10">
    <source>
        <dbReference type="Proteomes" id="UP000215215"/>
    </source>
</evidence>
<comment type="function">
    <text evidence="8">Catalyzes the condensation of pantoate with beta-alanine in an ATP-dependent reaction via a pantoyl-adenylate intermediate.</text>
</comment>
<name>A0A235BZ21_UNCW3</name>
<evidence type="ECO:0000256" key="7">
    <source>
        <dbReference type="ARBA" id="ARBA00048258"/>
    </source>
</evidence>
<dbReference type="GO" id="GO:0005829">
    <property type="term" value="C:cytosol"/>
    <property type="evidence" value="ECO:0007669"/>
    <property type="project" value="TreeGrafter"/>
</dbReference>
<comment type="catalytic activity">
    <reaction evidence="7 8">
        <text>(R)-pantoate + beta-alanine + ATP = (R)-pantothenate + AMP + diphosphate + H(+)</text>
        <dbReference type="Rhea" id="RHEA:10912"/>
        <dbReference type="ChEBI" id="CHEBI:15378"/>
        <dbReference type="ChEBI" id="CHEBI:15980"/>
        <dbReference type="ChEBI" id="CHEBI:29032"/>
        <dbReference type="ChEBI" id="CHEBI:30616"/>
        <dbReference type="ChEBI" id="CHEBI:33019"/>
        <dbReference type="ChEBI" id="CHEBI:57966"/>
        <dbReference type="ChEBI" id="CHEBI:456215"/>
        <dbReference type="EC" id="6.3.2.1"/>
    </reaction>
</comment>
<feature type="binding site" evidence="8">
    <location>
        <position position="175"/>
    </location>
    <ligand>
        <name>ATP</name>
        <dbReference type="ChEBI" id="CHEBI:30616"/>
    </ligand>
</feature>
<evidence type="ECO:0000256" key="4">
    <source>
        <dbReference type="ARBA" id="ARBA00022655"/>
    </source>
</evidence>
<evidence type="ECO:0000256" key="8">
    <source>
        <dbReference type="HAMAP-Rule" id="MF_00158"/>
    </source>
</evidence>
<evidence type="ECO:0000256" key="2">
    <source>
        <dbReference type="ARBA" id="ARBA00009256"/>
    </source>
</evidence>
<dbReference type="Proteomes" id="UP000215215">
    <property type="component" value="Unassembled WGS sequence"/>
</dbReference>
<dbReference type="InterPro" id="IPR042176">
    <property type="entry name" value="Pantoate_ligase_C"/>
</dbReference>
<protein>
    <recommendedName>
        <fullName evidence="8">Pantothenate synthetase</fullName>
        <shortName evidence="8">PS</shortName>
        <ecNumber evidence="8">6.3.2.1</ecNumber>
    </recommendedName>
    <alternativeName>
        <fullName evidence="8">Pantoate--beta-alanine ligase</fullName>
    </alternativeName>
    <alternativeName>
        <fullName evidence="8">Pantoate-activating enzyme</fullName>
    </alternativeName>
</protein>
<feature type="binding site" evidence="8">
    <location>
        <begin position="146"/>
        <end position="149"/>
    </location>
    <ligand>
        <name>ATP</name>
        <dbReference type="ChEBI" id="CHEBI:30616"/>
    </ligand>
</feature>
<keyword evidence="8" id="KW-0963">Cytoplasm</keyword>
<keyword evidence="4 8" id="KW-0566">Pantothenate biosynthesis</keyword>
<feature type="binding site" evidence="8">
    <location>
        <position position="152"/>
    </location>
    <ligand>
        <name>(R)-pantoate</name>
        <dbReference type="ChEBI" id="CHEBI:15980"/>
    </ligand>
</feature>
<dbReference type="UniPathway" id="UPA00028">
    <property type="reaction ID" value="UER00005"/>
</dbReference>
<feature type="active site" description="Proton donor" evidence="8">
    <location>
        <position position="36"/>
    </location>
</feature>
<comment type="subunit">
    <text evidence="8">Homodimer.</text>
</comment>
<comment type="pathway">
    <text evidence="1 8">Cofactor biosynthesis; (R)-pantothenate biosynthesis; (R)-pantothenate from (R)-pantoate and beta-alanine: step 1/1.</text>
</comment>
<keyword evidence="3 8" id="KW-0436">Ligase</keyword>
<feature type="binding site" evidence="8">
    <location>
        <position position="60"/>
    </location>
    <ligand>
        <name>(R)-pantoate</name>
        <dbReference type="ChEBI" id="CHEBI:15980"/>
    </ligand>
</feature>
<evidence type="ECO:0000256" key="6">
    <source>
        <dbReference type="ARBA" id="ARBA00022840"/>
    </source>
</evidence>
<feature type="binding site" evidence="8">
    <location>
        <position position="60"/>
    </location>
    <ligand>
        <name>beta-alanine</name>
        <dbReference type="ChEBI" id="CHEBI:57966"/>
    </ligand>
</feature>
<dbReference type="InterPro" id="IPR014729">
    <property type="entry name" value="Rossmann-like_a/b/a_fold"/>
</dbReference>
<feature type="binding site" evidence="8">
    <location>
        <begin position="29"/>
        <end position="36"/>
    </location>
    <ligand>
        <name>ATP</name>
        <dbReference type="ChEBI" id="CHEBI:30616"/>
    </ligand>
</feature>
<dbReference type="PANTHER" id="PTHR21299:SF1">
    <property type="entry name" value="PANTOATE--BETA-ALANINE LIGASE"/>
    <property type="match status" value="1"/>
</dbReference>
<comment type="caution">
    <text evidence="9">The sequence shown here is derived from an EMBL/GenBank/DDBJ whole genome shotgun (WGS) entry which is preliminary data.</text>
</comment>
<dbReference type="GO" id="GO:0015940">
    <property type="term" value="P:pantothenate biosynthetic process"/>
    <property type="evidence" value="ECO:0007669"/>
    <property type="project" value="UniProtKB-UniRule"/>
</dbReference>
<dbReference type="Gene3D" id="3.40.50.620">
    <property type="entry name" value="HUPs"/>
    <property type="match status" value="1"/>
</dbReference>